<feature type="compositionally biased region" description="Polar residues" evidence="1">
    <location>
        <begin position="137"/>
        <end position="146"/>
    </location>
</feature>
<gene>
    <name evidence="2" type="ORF">QTP70_012315</name>
</gene>
<evidence type="ECO:0000256" key="1">
    <source>
        <dbReference type="SAM" id="MobiDB-lite"/>
    </source>
</evidence>
<comment type="caution">
    <text evidence="2">The sequence shown here is derived from an EMBL/GenBank/DDBJ whole genome shotgun (WGS) entry which is preliminary data.</text>
</comment>
<evidence type="ECO:0000313" key="2">
    <source>
        <dbReference type="EMBL" id="KAK3521542.1"/>
    </source>
</evidence>
<protein>
    <submittedName>
        <fullName evidence="2">Uncharacterized protein</fullName>
    </submittedName>
</protein>
<reference evidence="2" key="1">
    <citation type="submission" date="2023-06" db="EMBL/GenBank/DDBJ databases">
        <title>Male Hemibagrus guttatus genome.</title>
        <authorList>
            <person name="Bian C."/>
        </authorList>
    </citation>
    <scope>NUCLEOTIDE SEQUENCE</scope>
    <source>
        <strain evidence="2">Male_cb2023</strain>
        <tissue evidence="2">Muscle</tissue>
    </source>
</reference>
<evidence type="ECO:0000313" key="3">
    <source>
        <dbReference type="Proteomes" id="UP001274896"/>
    </source>
</evidence>
<organism evidence="2 3">
    <name type="scientific">Hemibagrus guttatus</name>
    <dbReference type="NCBI Taxonomy" id="175788"/>
    <lineage>
        <taxon>Eukaryota</taxon>
        <taxon>Metazoa</taxon>
        <taxon>Chordata</taxon>
        <taxon>Craniata</taxon>
        <taxon>Vertebrata</taxon>
        <taxon>Euteleostomi</taxon>
        <taxon>Actinopterygii</taxon>
        <taxon>Neopterygii</taxon>
        <taxon>Teleostei</taxon>
        <taxon>Ostariophysi</taxon>
        <taxon>Siluriformes</taxon>
        <taxon>Bagridae</taxon>
        <taxon>Hemibagrus</taxon>
    </lineage>
</organism>
<feature type="region of interest" description="Disordered" evidence="1">
    <location>
        <begin position="31"/>
        <end position="77"/>
    </location>
</feature>
<sequence length="146" mass="16098">MRSHGVELSSQSSELIMFHLCCLCQARSQRQHSESSSTVSSDVSSKPPPPPVALKPSFLARSAPSQEPISNAEDPASRSFLGKVKAFEQMDHLARAQRMLELQEAEHARLEISQRHPDIYAVPIKPKPSAARPPPTGNHQQTISLR</sequence>
<name>A0AAE0QJ56_9TELE</name>
<feature type="compositionally biased region" description="Low complexity" evidence="1">
    <location>
        <begin position="34"/>
        <end position="45"/>
    </location>
</feature>
<feature type="region of interest" description="Disordered" evidence="1">
    <location>
        <begin position="123"/>
        <end position="146"/>
    </location>
</feature>
<keyword evidence="3" id="KW-1185">Reference proteome</keyword>
<dbReference type="Proteomes" id="UP001274896">
    <property type="component" value="Unassembled WGS sequence"/>
</dbReference>
<dbReference type="AlphaFoldDB" id="A0AAE0QJ56"/>
<accession>A0AAE0QJ56</accession>
<dbReference type="EMBL" id="JAUCMX010000015">
    <property type="protein sequence ID" value="KAK3521542.1"/>
    <property type="molecule type" value="Genomic_DNA"/>
</dbReference>
<proteinExistence type="predicted"/>